<sequence>MIASHFNAKALQGIIFLQMEMQISCNGSGMLRQPQTYCLPNGRPCDKKDTRRLSAQEGCHASNQQFRERNRELLSRRSVVQTITGSLGCCSLMVCAGESKTLQRDIGLYDSYFAWAMGTSMGRYEESLSKVKQRLFTDLMLGFQLPVPPDGLIQDTNAPMRVLEVGFGTGPNLMYYKVHALPVGLHVTGLEPNLAMRPYAEHNAELAGFQIMSLCESNESCVEYPTTPSAELDYGSAFYRSDGPGACPRRSGDHDLPSIDDSNEKSVEAMSRAGPVSGSWRLSLVQGRVEELPFKDDLFDAVVCTLVLCSVSDPAIALSEMRRVLKCNGRLLFVEHVIAPEAGLTRVGQKLLDPLQQLLADGCHLTRDTHTYIKGAGFDIDQLDGCRFDVKELGILGPHIAGVVSGCNKPDGSN</sequence>
<dbReference type="AlphaFoldDB" id="A0A250XDR8"/>
<dbReference type="GO" id="GO:0008757">
    <property type="term" value="F:S-adenosylmethionine-dependent methyltransferase activity"/>
    <property type="evidence" value="ECO:0007669"/>
    <property type="project" value="InterPro"/>
</dbReference>
<dbReference type="InterPro" id="IPR029063">
    <property type="entry name" value="SAM-dependent_MTases_sf"/>
</dbReference>
<dbReference type="Gene3D" id="3.40.50.150">
    <property type="entry name" value="Vaccinia Virus protein VP39"/>
    <property type="match status" value="1"/>
</dbReference>
<comment type="caution">
    <text evidence="3">The sequence shown here is derived from an EMBL/GenBank/DDBJ whole genome shotgun (WGS) entry which is preliminary data.</text>
</comment>
<dbReference type="CDD" id="cd02440">
    <property type="entry name" value="AdoMet_MTases"/>
    <property type="match status" value="1"/>
</dbReference>
<dbReference type="InterPro" id="IPR013216">
    <property type="entry name" value="Methyltransf_11"/>
</dbReference>
<dbReference type="EMBL" id="BEGY01000062">
    <property type="protein sequence ID" value="GAX81204.1"/>
    <property type="molecule type" value="Genomic_DNA"/>
</dbReference>
<gene>
    <name evidence="3" type="ORF">CEUSTIGMA_g8636.t1</name>
</gene>
<evidence type="ECO:0000256" key="1">
    <source>
        <dbReference type="SAM" id="MobiDB-lite"/>
    </source>
</evidence>
<dbReference type="SUPFAM" id="SSF53335">
    <property type="entry name" value="S-adenosyl-L-methionine-dependent methyltransferases"/>
    <property type="match status" value="1"/>
</dbReference>
<accession>A0A250XDR8</accession>
<proteinExistence type="predicted"/>
<dbReference type="PANTHER" id="PTHR45036">
    <property type="entry name" value="METHYLTRANSFERASE LIKE 7B"/>
    <property type="match status" value="1"/>
</dbReference>
<feature type="compositionally biased region" description="Basic and acidic residues" evidence="1">
    <location>
        <begin position="250"/>
        <end position="266"/>
    </location>
</feature>
<name>A0A250XDR8_9CHLO</name>
<evidence type="ECO:0000313" key="3">
    <source>
        <dbReference type="EMBL" id="GAX81204.1"/>
    </source>
</evidence>
<feature type="region of interest" description="Disordered" evidence="1">
    <location>
        <begin position="247"/>
        <end position="266"/>
    </location>
</feature>
<dbReference type="InterPro" id="IPR052356">
    <property type="entry name" value="Thiol_S-MT"/>
</dbReference>
<feature type="domain" description="Methyltransferase type 11" evidence="2">
    <location>
        <begin position="262"/>
        <end position="333"/>
    </location>
</feature>
<dbReference type="PANTHER" id="PTHR45036:SF1">
    <property type="entry name" value="METHYLTRANSFERASE LIKE 7A"/>
    <property type="match status" value="1"/>
</dbReference>
<evidence type="ECO:0000313" key="4">
    <source>
        <dbReference type="Proteomes" id="UP000232323"/>
    </source>
</evidence>
<organism evidence="3 4">
    <name type="scientific">Chlamydomonas eustigma</name>
    <dbReference type="NCBI Taxonomy" id="1157962"/>
    <lineage>
        <taxon>Eukaryota</taxon>
        <taxon>Viridiplantae</taxon>
        <taxon>Chlorophyta</taxon>
        <taxon>core chlorophytes</taxon>
        <taxon>Chlorophyceae</taxon>
        <taxon>CS clade</taxon>
        <taxon>Chlamydomonadales</taxon>
        <taxon>Chlamydomonadaceae</taxon>
        <taxon>Chlamydomonas</taxon>
    </lineage>
</organism>
<evidence type="ECO:0000259" key="2">
    <source>
        <dbReference type="Pfam" id="PF08241"/>
    </source>
</evidence>
<reference evidence="3 4" key="1">
    <citation type="submission" date="2017-08" db="EMBL/GenBank/DDBJ databases">
        <title>Acidophilic green algal genome provides insights into adaptation to an acidic environment.</title>
        <authorList>
            <person name="Hirooka S."/>
            <person name="Hirose Y."/>
            <person name="Kanesaki Y."/>
            <person name="Higuchi S."/>
            <person name="Fujiwara T."/>
            <person name="Onuma R."/>
            <person name="Era A."/>
            <person name="Ohbayashi R."/>
            <person name="Uzuka A."/>
            <person name="Nozaki H."/>
            <person name="Yoshikawa H."/>
            <person name="Miyagishima S.Y."/>
        </authorList>
    </citation>
    <scope>NUCLEOTIDE SEQUENCE [LARGE SCALE GENOMIC DNA]</scope>
    <source>
        <strain evidence="3 4">NIES-2499</strain>
    </source>
</reference>
<dbReference type="Proteomes" id="UP000232323">
    <property type="component" value="Unassembled WGS sequence"/>
</dbReference>
<protein>
    <recommendedName>
        <fullName evidence="2">Methyltransferase type 11 domain-containing protein</fullName>
    </recommendedName>
</protein>
<dbReference type="STRING" id="1157962.A0A250XDR8"/>
<dbReference type="OrthoDB" id="416496at2759"/>
<dbReference type="Pfam" id="PF08241">
    <property type="entry name" value="Methyltransf_11"/>
    <property type="match status" value="1"/>
</dbReference>
<keyword evidence="4" id="KW-1185">Reference proteome</keyword>